<dbReference type="Proteomes" id="UP000509704">
    <property type="component" value="Chromosome 3"/>
</dbReference>
<dbReference type="RefSeq" id="XP_037143505.1">
    <property type="nucleotide sequence ID" value="XM_037287610.1"/>
</dbReference>
<evidence type="ECO:0000313" key="2">
    <source>
        <dbReference type="EMBL" id="QLG71777.1"/>
    </source>
</evidence>
<feature type="compositionally biased region" description="Basic and acidic residues" evidence="1">
    <location>
        <begin position="161"/>
        <end position="178"/>
    </location>
</feature>
<accession>A0A7H9AZZ0</accession>
<protein>
    <submittedName>
        <fullName evidence="2">Uncharacterized protein</fullName>
    </submittedName>
</protein>
<keyword evidence="3" id="KW-1185">Reference proteome</keyword>
<dbReference type="GeneID" id="59235473"/>
<feature type="compositionally biased region" description="Polar residues" evidence="1">
    <location>
        <begin position="109"/>
        <end position="128"/>
    </location>
</feature>
<dbReference type="KEGG" id="zmk:HG535_0C01260"/>
<dbReference type="AlphaFoldDB" id="A0A7H9AZZ0"/>
<feature type="compositionally biased region" description="Low complexity" evidence="1">
    <location>
        <begin position="81"/>
        <end position="95"/>
    </location>
</feature>
<gene>
    <name evidence="2" type="ORF">HG535_0C01260</name>
</gene>
<evidence type="ECO:0000256" key="1">
    <source>
        <dbReference type="SAM" id="MobiDB-lite"/>
    </source>
</evidence>
<organism evidence="2 3">
    <name type="scientific">Zygotorulaspora mrakii</name>
    <name type="common">Zygosaccharomyces mrakii</name>
    <dbReference type="NCBI Taxonomy" id="42260"/>
    <lineage>
        <taxon>Eukaryota</taxon>
        <taxon>Fungi</taxon>
        <taxon>Dikarya</taxon>
        <taxon>Ascomycota</taxon>
        <taxon>Saccharomycotina</taxon>
        <taxon>Saccharomycetes</taxon>
        <taxon>Saccharomycetales</taxon>
        <taxon>Saccharomycetaceae</taxon>
        <taxon>Zygotorulaspora</taxon>
    </lineage>
</organism>
<reference evidence="2 3" key="1">
    <citation type="submission" date="2020-07" db="EMBL/GenBank/DDBJ databases">
        <title>The yeast mating-type switching endonuclease HO is a domesticated member of an unorthodox homing genetic element family.</title>
        <authorList>
            <person name="Coughlan A.Y."/>
            <person name="Lombardi L."/>
            <person name="Braun-Galleani S."/>
            <person name="Martos A.R."/>
            <person name="Galeote V."/>
            <person name="Bigey F."/>
            <person name="Dequin S."/>
            <person name="Byrne K.P."/>
            <person name="Wolfe K.H."/>
        </authorList>
    </citation>
    <scope>NUCLEOTIDE SEQUENCE [LARGE SCALE GENOMIC DNA]</scope>
    <source>
        <strain evidence="2 3">NRRL Y-6702</strain>
    </source>
</reference>
<feature type="region of interest" description="Disordered" evidence="1">
    <location>
        <begin position="1"/>
        <end position="43"/>
    </location>
</feature>
<evidence type="ECO:0000313" key="3">
    <source>
        <dbReference type="Proteomes" id="UP000509704"/>
    </source>
</evidence>
<feature type="region of interest" description="Disordered" evidence="1">
    <location>
        <begin position="62"/>
        <end position="142"/>
    </location>
</feature>
<dbReference type="EMBL" id="CP058606">
    <property type="protein sequence ID" value="QLG71777.1"/>
    <property type="molecule type" value="Genomic_DNA"/>
</dbReference>
<sequence>MRMHDSNSRPKLHSHIWKSEPEGVSLIEDEAVDKEKSGGLIKKSASFKELLQEKCKAMGKSISASSMGTFKNRDHKRKPSHSNASSSTSLVSDASGLTSDHFYDHPSSLKVSLTPDQSSVESQENYTWRSPRDLASCNSRPRTNSKFAVLHGSSYARNKSSFHDGVDTNDKSDSDETHSNNFSFTEAYRERGLEEQQKYIPKEPWESLTFVTYPKKLLG</sequence>
<name>A0A7H9AZZ0_ZYGMR</name>
<proteinExistence type="predicted"/>
<feature type="region of interest" description="Disordered" evidence="1">
    <location>
        <begin position="157"/>
        <end position="188"/>
    </location>
</feature>